<dbReference type="EMBL" id="VOGC01000006">
    <property type="protein sequence ID" value="MQN01604.1"/>
    <property type="molecule type" value="Genomic_DNA"/>
</dbReference>
<dbReference type="GO" id="GO:0120159">
    <property type="term" value="F:rRNA pseudouridine synthase activity"/>
    <property type="evidence" value="ECO:0007669"/>
    <property type="project" value="UniProtKB-ARBA"/>
</dbReference>
<dbReference type="CDD" id="cd00165">
    <property type="entry name" value="S4"/>
    <property type="match status" value="1"/>
</dbReference>
<dbReference type="PANTHER" id="PTHR47683:SF2">
    <property type="entry name" value="RNA-BINDING S4 DOMAIN-CONTAINING PROTEIN"/>
    <property type="match status" value="1"/>
</dbReference>
<dbReference type="InterPro" id="IPR042092">
    <property type="entry name" value="PsdUridine_s_RsuA/RluB/E/F_cat"/>
</dbReference>
<dbReference type="InterPro" id="IPR006145">
    <property type="entry name" value="PsdUridine_synth_RsuA/RluA"/>
</dbReference>
<feature type="domain" description="RNA-binding S4" evidence="5">
    <location>
        <begin position="4"/>
        <end position="69"/>
    </location>
</feature>
<organism evidence="6 7">
    <name type="scientific">Candidatus Weimeria bifida</name>
    <dbReference type="NCBI Taxonomy" id="2599074"/>
    <lineage>
        <taxon>Bacteria</taxon>
        <taxon>Bacillati</taxon>
        <taxon>Bacillota</taxon>
        <taxon>Clostridia</taxon>
        <taxon>Lachnospirales</taxon>
        <taxon>Lachnospiraceae</taxon>
        <taxon>Candidatus Weimeria</taxon>
    </lineage>
</organism>
<keyword evidence="7" id="KW-1185">Reference proteome</keyword>
<dbReference type="SUPFAM" id="SSF55120">
    <property type="entry name" value="Pseudouridine synthase"/>
    <property type="match status" value="1"/>
</dbReference>
<comment type="caution">
    <text evidence="6">The sequence shown here is derived from an EMBL/GenBank/DDBJ whole genome shotgun (WGS) entry which is preliminary data.</text>
</comment>
<evidence type="ECO:0000256" key="1">
    <source>
        <dbReference type="ARBA" id="ARBA00008348"/>
    </source>
</evidence>
<evidence type="ECO:0000313" key="7">
    <source>
        <dbReference type="Proteomes" id="UP000460257"/>
    </source>
</evidence>
<dbReference type="PANTHER" id="PTHR47683">
    <property type="entry name" value="PSEUDOURIDINE SYNTHASE FAMILY PROTEIN-RELATED"/>
    <property type="match status" value="1"/>
</dbReference>
<comment type="similarity">
    <text evidence="1 4">Belongs to the pseudouridine synthase RsuA family.</text>
</comment>
<gene>
    <name evidence="6" type="ORF">FRC54_06750</name>
</gene>
<dbReference type="SMART" id="SM00363">
    <property type="entry name" value="S4"/>
    <property type="match status" value="1"/>
</dbReference>
<dbReference type="InterPro" id="IPR020094">
    <property type="entry name" value="TruA/RsuA/RluB/E/F_N"/>
</dbReference>
<evidence type="ECO:0000256" key="2">
    <source>
        <dbReference type="ARBA" id="ARBA00023235"/>
    </source>
</evidence>
<keyword evidence="3" id="KW-0694">RNA-binding</keyword>
<evidence type="ECO:0000259" key="5">
    <source>
        <dbReference type="SMART" id="SM00363"/>
    </source>
</evidence>
<dbReference type="Gene3D" id="3.10.290.10">
    <property type="entry name" value="RNA-binding S4 domain"/>
    <property type="match status" value="1"/>
</dbReference>
<dbReference type="GO" id="GO:0000455">
    <property type="term" value="P:enzyme-directed rRNA pseudouridine synthesis"/>
    <property type="evidence" value="ECO:0007669"/>
    <property type="project" value="UniProtKB-ARBA"/>
</dbReference>
<keyword evidence="2 4" id="KW-0413">Isomerase</keyword>
<dbReference type="FunFam" id="3.30.70.1560:FF:000002">
    <property type="entry name" value="Pseudouridine synthase"/>
    <property type="match status" value="1"/>
</dbReference>
<dbReference type="SUPFAM" id="SSF55174">
    <property type="entry name" value="Alpha-L RNA-binding motif"/>
    <property type="match status" value="1"/>
</dbReference>
<evidence type="ECO:0000313" key="6">
    <source>
        <dbReference type="EMBL" id="MQN01604.1"/>
    </source>
</evidence>
<dbReference type="NCBIfam" id="TIGR00093">
    <property type="entry name" value="pseudouridine synthase"/>
    <property type="match status" value="1"/>
</dbReference>
<dbReference type="InterPro" id="IPR036986">
    <property type="entry name" value="S4_RNA-bd_sf"/>
</dbReference>
<name>A0A6N7IZ73_9FIRM</name>
<dbReference type="Gene3D" id="3.30.70.1560">
    <property type="entry name" value="Alpha-L RNA-binding motif"/>
    <property type="match status" value="1"/>
</dbReference>
<dbReference type="GO" id="GO:0003723">
    <property type="term" value="F:RNA binding"/>
    <property type="evidence" value="ECO:0007669"/>
    <property type="project" value="UniProtKB-KW"/>
</dbReference>
<dbReference type="AlphaFoldDB" id="A0A6N7IZ73"/>
<dbReference type="Pfam" id="PF01479">
    <property type="entry name" value="S4"/>
    <property type="match status" value="1"/>
</dbReference>
<dbReference type="InterPro" id="IPR002942">
    <property type="entry name" value="S4_RNA-bd"/>
</dbReference>
<dbReference type="PROSITE" id="PS50889">
    <property type="entry name" value="S4"/>
    <property type="match status" value="1"/>
</dbReference>
<dbReference type="Gene3D" id="3.30.70.580">
    <property type="entry name" value="Pseudouridine synthase I, catalytic domain, N-terminal subdomain"/>
    <property type="match status" value="1"/>
</dbReference>
<dbReference type="InterPro" id="IPR050343">
    <property type="entry name" value="RsuA_PseudoU_synthase"/>
</dbReference>
<accession>A0A6N7IZ73</accession>
<sequence length="231" mass="26621">MEEIRINKYLSECGYCSRRAADKLLEAGRVTADGRKLRPGDKVTADMDVRVDGKPLHIEDERVVLAFNKPVGIVCTAEKREKNNIIDSIGYPIRIYPVGRLDKDSHGLIFLTNDGNFMNRMTSARFGHEKEYIVTVNKEVTADFVKKMSAGVYLPALYQKTRRCRVQKIRYNAFMIVLNQGLNRQIRRMCEALGYKVTDLYRTRIGGLKLKELDLPDGQYRELNQDELRKL</sequence>
<dbReference type="InterPro" id="IPR000748">
    <property type="entry name" value="PsdUridine_synth_RsuA/RluB/E/F"/>
</dbReference>
<proteinExistence type="inferred from homology"/>
<dbReference type="InterPro" id="IPR018496">
    <property type="entry name" value="PsdUridine_synth_RsuA/RluB_CS"/>
</dbReference>
<evidence type="ECO:0000256" key="4">
    <source>
        <dbReference type="RuleBase" id="RU003887"/>
    </source>
</evidence>
<evidence type="ECO:0000256" key="3">
    <source>
        <dbReference type="PROSITE-ProRule" id="PRU00182"/>
    </source>
</evidence>
<dbReference type="FunFam" id="3.10.290.10:FF:000003">
    <property type="entry name" value="Pseudouridine synthase"/>
    <property type="match status" value="1"/>
</dbReference>
<dbReference type="EC" id="5.4.99.-" evidence="4"/>
<protein>
    <recommendedName>
        <fullName evidence="4">Pseudouridine synthase</fullName>
        <ecNumber evidence="4">5.4.99.-</ecNumber>
    </recommendedName>
</protein>
<dbReference type="InterPro" id="IPR020103">
    <property type="entry name" value="PsdUridine_synth_cat_dom_sf"/>
</dbReference>
<dbReference type="Pfam" id="PF00849">
    <property type="entry name" value="PseudoU_synth_2"/>
    <property type="match status" value="1"/>
</dbReference>
<reference evidence="6" key="1">
    <citation type="journal article" date="2020" name="Appl. Environ. Microbiol.">
        <title>Medium-Chain Fatty Acid Synthesis by 'Candidatus Weimeria bifida' gen. nov., sp. nov., and 'Candidatus Pseudoramibacter fermentans' sp. nov.</title>
        <authorList>
            <person name="Scarborough M.J."/>
            <person name="Myers K.S."/>
            <person name="Donohue T.J."/>
            <person name="Noguera D.R."/>
        </authorList>
    </citation>
    <scope>NUCLEOTIDE SEQUENCE</scope>
    <source>
        <strain evidence="6">LCO1.1</strain>
    </source>
</reference>
<dbReference type="PROSITE" id="PS01149">
    <property type="entry name" value="PSI_RSU"/>
    <property type="match status" value="1"/>
</dbReference>
<dbReference type="Proteomes" id="UP000460257">
    <property type="component" value="Unassembled WGS sequence"/>
</dbReference>